<dbReference type="InterPro" id="IPR050912">
    <property type="entry name" value="LOX-like_protein"/>
</dbReference>
<name>V8NJF3_OPHHA</name>
<reference evidence="4 5" key="1">
    <citation type="journal article" date="2013" name="Proc. Natl. Acad. Sci. U.S.A.">
        <title>The king cobra genome reveals dynamic gene evolution and adaptation in the snake venom system.</title>
        <authorList>
            <person name="Vonk F.J."/>
            <person name="Casewell N.R."/>
            <person name="Henkel C.V."/>
            <person name="Heimberg A.M."/>
            <person name="Jansen H.J."/>
            <person name="McCleary R.J."/>
            <person name="Kerkkamp H.M."/>
            <person name="Vos R.A."/>
            <person name="Guerreiro I."/>
            <person name="Calvete J.J."/>
            <person name="Wuster W."/>
            <person name="Woods A.E."/>
            <person name="Logan J.M."/>
            <person name="Harrison R.A."/>
            <person name="Castoe T.A."/>
            <person name="de Koning A.P."/>
            <person name="Pollock D.D."/>
            <person name="Yandell M."/>
            <person name="Calderon D."/>
            <person name="Renjifo C."/>
            <person name="Currier R.B."/>
            <person name="Salgado D."/>
            <person name="Pla D."/>
            <person name="Sanz L."/>
            <person name="Hyder A.S."/>
            <person name="Ribeiro J.M."/>
            <person name="Arntzen J.W."/>
            <person name="van den Thillart G.E."/>
            <person name="Boetzer M."/>
            <person name="Pirovano W."/>
            <person name="Dirks R.P."/>
            <person name="Spaink H.P."/>
            <person name="Duboule D."/>
            <person name="McGlinn E."/>
            <person name="Kini R.M."/>
            <person name="Richardson M.K."/>
        </authorList>
    </citation>
    <scope>NUCLEOTIDE SEQUENCE</scope>
    <source>
        <tissue evidence="4">Blood</tissue>
    </source>
</reference>
<gene>
    <name evidence="4" type="ORF">L345_12579</name>
</gene>
<evidence type="ECO:0000256" key="2">
    <source>
        <dbReference type="PROSITE-ProRule" id="PRU00196"/>
    </source>
</evidence>
<dbReference type="Pfam" id="PF00530">
    <property type="entry name" value="SRCR"/>
    <property type="match status" value="1"/>
</dbReference>
<evidence type="ECO:0000313" key="4">
    <source>
        <dbReference type="EMBL" id="ETE61667.1"/>
    </source>
</evidence>
<dbReference type="AlphaFoldDB" id="V8NJF3"/>
<dbReference type="InterPro" id="IPR036772">
    <property type="entry name" value="SRCR-like_dom_sf"/>
</dbReference>
<comment type="caution">
    <text evidence="2">Lacks conserved residue(s) required for the propagation of feature annotation.</text>
</comment>
<accession>V8NJF3</accession>
<dbReference type="InterPro" id="IPR001190">
    <property type="entry name" value="SRCR"/>
</dbReference>
<evidence type="ECO:0000313" key="5">
    <source>
        <dbReference type="Proteomes" id="UP000018936"/>
    </source>
</evidence>
<dbReference type="OrthoDB" id="547291at2759"/>
<dbReference type="EMBL" id="AZIM01003729">
    <property type="protein sequence ID" value="ETE61667.1"/>
    <property type="molecule type" value="Genomic_DNA"/>
</dbReference>
<dbReference type="GO" id="GO:0030199">
    <property type="term" value="P:collagen fibril organization"/>
    <property type="evidence" value="ECO:0007669"/>
    <property type="project" value="TreeGrafter"/>
</dbReference>
<dbReference type="PRINTS" id="PR00258">
    <property type="entry name" value="SPERACTRCPTR"/>
</dbReference>
<feature type="domain" description="SRCR" evidence="3">
    <location>
        <begin position="27"/>
        <end position="67"/>
    </location>
</feature>
<sequence length="85" mass="9600">MLLHFSRSLWKPPIGSRQSNPPHLPFGPIWLDNLYCTGRESSIAQCTSNGWGVSDCKHTEDVSVVCSEKRIPGFKFEDPLLNQIE</sequence>
<feature type="non-terminal residue" evidence="4">
    <location>
        <position position="85"/>
    </location>
</feature>
<dbReference type="Proteomes" id="UP000018936">
    <property type="component" value="Unassembled WGS sequence"/>
</dbReference>
<dbReference type="Gene3D" id="3.10.250.10">
    <property type="entry name" value="SRCR-like domain"/>
    <property type="match status" value="1"/>
</dbReference>
<comment type="caution">
    <text evidence="4">The sequence shown here is derived from an EMBL/GenBank/DDBJ whole genome shotgun (WGS) entry which is preliminary data.</text>
</comment>
<feature type="disulfide bond" evidence="2">
    <location>
        <begin position="36"/>
        <end position="46"/>
    </location>
</feature>
<dbReference type="GO" id="GO:0016020">
    <property type="term" value="C:membrane"/>
    <property type="evidence" value="ECO:0007669"/>
    <property type="project" value="InterPro"/>
</dbReference>
<dbReference type="GO" id="GO:0004720">
    <property type="term" value="F:protein-lysine 6-oxidase activity"/>
    <property type="evidence" value="ECO:0007669"/>
    <property type="project" value="TreeGrafter"/>
</dbReference>
<evidence type="ECO:0000256" key="1">
    <source>
        <dbReference type="ARBA" id="ARBA00023157"/>
    </source>
</evidence>
<organism evidence="4 5">
    <name type="scientific">Ophiophagus hannah</name>
    <name type="common">King cobra</name>
    <name type="synonym">Naja hannah</name>
    <dbReference type="NCBI Taxonomy" id="8665"/>
    <lineage>
        <taxon>Eukaryota</taxon>
        <taxon>Metazoa</taxon>
        <taxon>Chordata</taxon>
        <taxon>Craniata</taxon>
        <taxon>Vertebrata</taxon>
        <taxon>Euteleostomi</taxon>
        <taxon>Lepidosauria</taxon>
        <taxon>Squamata</taxon>
        <taxon>Bifurcata</taxon>
        <taxon>Unidentata</taxon>
        <taxon>Episquamata</taxon>
        <taxon>Toxicofera</taxon>
        <taxon>Serpentes</taxon>
        <taxon>Colubroidea</taxon>
        <taxon>Elapidae</taxon>
        <taxon>Elapinae</taxon>
        <taxon>Ophiophagus</taxon>
    </lineage>
</organism>
<evidence type="ECO:0000259" key="3">
    <source>
        <dbReference type="PROSITE" id="PS50287"/>
    </source>
</evidence>
<dbReference type="SMART" id="SM00202">
    <property type="entry name" value="SR"/>
    <property type="match status" value="1"/>
</dbReference>
<dbReference type="SUPFAM" id="SSF56487">
    <property type="entry name" value="SRCR-like"/>
    <property type="match status" value="1"/>
</dbReference>
<dbReference type="GO" id="GO:0005615">
    <property type="term" value="C:extracellular space"/>
    <property type="evidence" value="ECO:0007669"/>
    <property type="project" value="TreeGrafter"/>
</dbReference>
<dbReference type="PANTHER" id="PTHR45817:SF1">
    <property type="entry name" value="LYSYL OXIDASE HOMOLOG 2"/>
    <property type="match status" value="1"/>
</dbReference>
<protein>
    <recommendedName>
        <fullName evidence="3">SRCR domain-containing protein</fullName>
    </recommendedName>
</protein>
<keyword evidence="5" id="KW-1185">Reference proteome</keyword>
<feature type="non-terminal residue" evidence="4">
    <location>
        <position position="1"/>
    </location>
</feature>
<dbReference type="PANTHER" id="PTHR45817">
    <property type="entry name" value="LYSYL OXIDASE-LIKE-RELATED"/>
    <property type="match status" value="1"/>
</dbReference>
<keyword evidence="1 2" id="KW-1015">Disulfide bond</keyword>
<proteinExistence type="predicted"/>
<dbReference type="PROSITE" id="PS50287">
    <property type="entry name" value="SRCR_2"/>
    <property type="match status" value="1"/>
</dbReference>